<keyword evidence="1" id="KW-1133">Transmembrane helix</keyword>
<reference evidence="2" key="1">
    <citation type="journal article" date="2020" name="Nature">
        <title>Giant virus diversity and host interactions through global metagenomics.</title>
        <authorList>
            <person name="Schulz F."/>
            <person name="Roux S."/>
            <person name="Paez-Espino D."/>
            <person name="Jungbluth S."/>
            <person name="Walsh D.A."/>
            <person name="Denef V.J."/>
            <person name="McMahon K.D."/>
            <person name="Konstantinidis K.T."/>
            <person name="Eloe-Fadrosh E.A."/>
            <person name="Kyrpides N.C."/>
            <person name="Woyke T."/>
        </authorList>
    </citation>
    <scope>NUCLEOTIDE SEQUENCE</scope>
    <source>
        <strain evidence="2">GVMAG-M-3300010158-55</strain>
    </source>
</reference>
<name>A0A6C0B8J0_9ZZZZ</name>
<evidence type="ECO:0000256" key="1">
    <source>
        <dbReference type="SAM" id="Phobius"/>
    </source>
</evidence>
<sequence length="165" mass="17884">MNTFQNYVFVTTLFCLLVALTITAIVLKKSKTGSYPPVADNCPDYWYNSYYDLDSATKSVGGCKSAKYGCCLDGVTSKSDTNGSNCSTCSTSQYGCCPDNKTPKTDDVGSTCPPSKCYNTKNLGTVSDTCSTEMDFSNYSTCQKQTWAKDCNITWDGITNVTNAC</sequence>
<protein>
    <submittedName>
        <fullName evidence="2">Uncharacterized protein</fullName>
    </submittedName>
</protein>
<accession>A0A6C0B8J0</accession>
<organism evidence="2">
    <name type="scientific">viral metagenome</name>
    <dbReference type="NCBI Taxonomy" id="1070528"/>
    <lineage>
        <taxon>unclassified sequences</taxon>
        <taxon>metagenomes</taxon>
        <taxon>organismal metagenomes</taxon>
    </lineage>
</organism>
<keyword evidence="1" id="KW-0812">Transmembrane</keyword>
<dbReference type="AlphaFoldDB" id="A0A6C0B8J0"/>
<keyword evidence="1" id="KW-0472">Membrane</keyword>
<evidence type="ECO:0000313" key="2">
    <source>
        <dbReference type="EMBL" id="QHS88416.1"/>
    </source>
</evidence>
<dbReference type="EMBL" id="MN739096">
    <property type="protein sequence ID" value="QHS88416.1"/>
    <property type="molecule type" value="Genomic_DNA"/>
</dbReference>
<proteinExistence type="predicted"/>
<feature type="transmembrane region" description="Helical" evidence="1">
    <location>
        <begin position="6"/>
        <end position="27"/>
    </location>
</feature>